<reference evidence="1 2" key="1">
    <citation type="submission" date="2024-07" db="EMBL/GenBank/DDBJ databases">
        <title>A survey of Mimosa microsymbionts across Brazilian biomes reveals a high diversity of Paraburkholderia nodulating endemic species, but also that Cupriavidus is common as a symbiont of widespread species.</title>
        <authorList>
            <person name="Rouws L."/>
            <person name="Barauna A."/>
            <person name="Beukes C."/>
            <person name="Rouws J.R.C."/>
            <person name="De Faria S.M."/>
            <person name="Gross E."/>
            <person name="Bueno Dos Reis Junior F."/>
            <person name="Simon M.F."/>
            <person name="Maluk M."/>
            <person name="Odee D.W."/>
            <person name="Kenicer G."/>
            <person name="Young J.P.W."/>
            <person name="Reis V.M."/>
            <person name="Zilli J."/>
            <person name="James E.K."/>
        </authorList>
    </citation>
    <scope>NUCLEOTIDE SEQUENCE [LARGE SCALE GENOMIC DNA]</scope>
    <source>
        <strain evidence="1 2">BR14375</strain>
    </source>
</reference>
<dbReference type="EMBL" id="JBFPKE010000002">
    <property type="protein sequence ID" value="MEX3750514.1"/>
    <property type="molecule type" value="Genomic_DNA"/>
</dbReference>
<organism evidence="1 2">
    <name type="scientific">Paraburkholderia phenoliruptrix</name>
    <dbReference type="NCBI Taxonomy" id="252970"/>
    <lineage>
        <taxon>Bacteria</taxon>
        <taxon>Pseudomonadati</taxon>
        <taxon>Pseudomonadota</taxon>
        <taxon>Betaproteobacteria</taxon>
        <taxon>Burkholderiales</taxon>
        <taxon>Burkholderiaceae</taxon>
        <taxon>Paraburkholderia</taxon>
    </lineage>
</organism>
<protein>
    <submittedName>
        <fullName evidence="1">Uncharacterized protein</fullName>
    </submittedName>
</protein>
<gene>
    <name evidence="1" type="ORF">AB3X84_10915</name>
</gene>
<dbReference type="Proteomes" id="UP001558535">
    <property type="component" value="Unassembled WGS sequence"/>
</dbReference>
<dbReference type="SUPFAM" id="SSF52540">
    <property type="entry name" value="P-loop containing nucleoside triphosphate hydrolases"/>
    <property type="match status" value="1"/>
</dbReference>
<accession>A0ABV3WBD3</accession>
<proteinExistence type="predicted"/>
<dbReference type="Gene3D" id="3.40.50.300">
    <property type="entry name" value="P-loop containing nucleotide triphosphate hydrolases"/>
    <property type="match status" value="1"/>
</dbReference>
<dbReference type="Pfam" id="PF24389">
    <property type="entry name" value="ORC-CDC6-like"/>
    <property type="match status" value="1"/>
</dbReference>
<dbReference type="InterPro" id="IPR027417">
    <property type="entry name" value="P-loop_NTPase"/>
</dbReference>
<evidence type="ECO:0000313" key="2">
    <source>
        <dbReference type="Proteomes" id="UP001558535"/>
    </source>
</evidence>
<dbReference type="RefSeq" id="WP_310105910.1">
    <property type="nucleotide sequence ID" value="NZ_CP168531.1"/>
</dbReference>
<evidence type="ECO:0000313" key="1">
    <source>
        <dbReference type="EMBL" id="MEX3750514.1"/>
    </source>
</evidence>
<name>A0ABV3WBD3_9BURK</name>
<sequence length="425" mass="48668">MSMQEKNLDKLRNVINENLRTQIGNDKVNYISTGHTLSDVTAKQSHCIFARRGCGKTLLLHHSRRQLDTETRAIYINCEDFKHHSFPNVLIELLDATFRELDRNLLGWFGKSKKLKAILTDIRSSLMTLRQAPDQQSIEVKAALSEHAERKTSGTGKIGAKVHSAEASISAGSDRLFKSSSDIERKYVHNENKLQQLNHNLPSYKTGIRDFFSISAKLRSVFIQIDDFYHLNRTDQPFVADYIHRLCKDTPLKFKIATLRHNSVMYIERAGQPIGIQERHDYQPINIDFTFEHFDRTLAQNRGIFLEYCKLAGMTPADFDALFKGKGFDRLVLAGGGVPRDCMSFFLEVLDRVRTADPAGKIGKDDVRFLSKETFERRIDELKQDSEGQDQDTLLRAYMPYAVFASKRKATSFLSRKTKFKAMTT</sequence>
<comment type="caution">
    <text evidence="1">The sequence shown here is derived from an EMBL/GenBank/DDBJ whole genome shotgun (WGS) entry which is preliminary data.</text>
</comment>
<dbReference type="InterPro" id="IPR056955">
    <property type="entry name" value="ORC-CDC6-like"/>
</dbReference>
<keyword evidence="2" id="KW-1185">Reference proteome</keyword>